<evidence type="ECO:0000256" key="1">
    <source>
        <dbReference type="SAM" id="Phobius"/>
    </source>
</evidence>
<accession>A0A6B9SZ33</accession>
<dbReference type="EMBL" id="MN794232">
    <property type="protein sequence ID" value="QHJ74452.1"/>
    <property type="molecule type" value="Genomic_DNA"/>
</dbReference>
<keyword evidence="1" id="KW-1133">Transmembrane helix</keyword>
<keyword evidence="1" id="KW-0812">Transmembrane</keyword>
<name>A0A6B9SZ33_9CAUD</name>
<evidence type="ECO:0000313" key="3">
    <source>
        <dbReference type="Proteomes" id="UP000464957"/>
    </source>
</evidence>
<dbReference type="SUPFAM" id="SSF53756">
    <property type="entry name" value="UDP-Glycosyltransferase/glycogen phosphorylase"/>
    <property type="match status" value="1"/>
</dbReference>
<dbReference type="Proteomes" id="UP000464957">
    <property type="component" value="Segment"/>
</dbReference>
<feature type="transmembrane region" description="Helical" evidence="1">
    <location>
        <begin position="6"/>
        <end position="23"/>
    </location>
</feature>
<organism evidence="2 3">
    <name type="scientific">Vibrio phage VH1_2019</name>
    <dbReference type="NCBI Taxonomy" id="2686307"/>
    <lineage>
        <taxon>Viruses</taxon>
        <taxon>Duplodnaviria</taxon>
        <taxon>Heunggongvirae</taxon>
        <taxon>Uroviricota</taxon>
        <taxon>Caudoviricetes</taxon>
        <taxon>Pantevenvirales</taxon>
        <taxon>Straboviridae</taxon>
        <taxon>Schizotequatrovirus</taxon>
        <taxon>Schizotequatrovirus KVP40</taxon>
    </lineage>
</organism>
<keyword evidence="1" id="KW-0472">Membrane</keyword>
<sequence>MKKVRYVVTDFMLGIGGGIYTFIQDHVRLMQSLNCDVKVIVLGDESCPHVSKWDFECDFILTKRSYKDYKANAMVINAIDSEAIIYTHSYEALRACIEAKRRCYNQHHFGDLIVPDSYREYMDIHQIYNLPQWRHMMSTSLVTNIAQSNGIAQWGREVIGGKHVTAFEPFELPSISQADIDAAEASDVIIVSGAYKRKQIPEMLNALAYSGLKIRLFTTESIRIPSGVDCIVETCQRRERVIAHMMKSKVLLHMSRIEIMPYALLEACQYIPCIVQHDAPYTRDFIFPVIRADINNDTLIRVIDDAIEQKYQKFDIEKYRQDAKTHWKELWGL</sequence>
<gene>
    <name evidence="2" type="ORF">VH12019_00125</name>
</gene>
<protein>
    <submittedName>
        <fullName evidence="2">Uncharacterized protein</fullName>
    </submittedName>
</protein>
<proteinExistence type="predicted"/>
<reference evidence="2 3" key="1">
    <citation type="submission" date="2019-12" db="EMBL/GenBank/DDBJ databases">
        <authorList>
            <person name="Harris M."/>
            <person name="Ho T.C."/>
            <person name="Fruchtman H."/>
            <person name="Garin M."/>
            <person name="Kubatin V."/>
            <person name="Lu T."/>
            <person name="Xue L."/>
            <person name="Marr M.T."/>
        </authorList>
    </citation>
    <scope>NUCLEOTIDE SEQUENCE [LARGE SCALE GENOMIC DNA]</scope>
</reference>
<evidence type="ECO:0000313" key="2">
    <source>
        <dbReference type="EMBL" id="QHJ74452.1"/>
    </source>
</evidence>